<dbReference type="PANTHER" id="PTHR36570">
    <property type="entry name" value="DISULFIDE BOND FORMATION PROTEIN B"/>
    <property type="match status" value="1"/>
</dbReference>
<comment type="subcellular location">
    <subcellularLocation>
        <location evidence="1">Cell inner membrane</location>
        <topology evidence="1">Multi-pass membrane protein</topology>
    </subcellularLocation>
    <subcellularLocation>
        <location evidence="14">Cell membrane</location>
        <topology evidence="14">Multi-pass membrane protein</topology>
    </subcellularLocation>
</comment>
<protein>
    <recommendedName>
        <fullName evidence="14">Disulfide bond formation protein B</fullName>
    </recommendedName>
    <alternativeName>
        <fullName evidence="14">Disulfide oxidoreductase</fullName>
    </alternativeName>
</protein>
<evidence type="ECO:0000256" key="5">
    <source>
        <dbReference type="ARBA" id="ARBA00022519"/>
    </source>
</evidence>
<sequence>MIWSNVPVRAWFVTLGAGCFGLVVFGVELQNMLRLAPCPLCIFQRLLYILIGCIGLLGFALPAGRLLWCALSVVLGGVGFGVAAYQTWMQAYPHLAPECSFTDPNIFERIVDWLGMQMPSLFLATGFCTSREWEFLGLSMANWSLVIYAGIVVYAVLLFRRREMA</sequence>
<dbReference type="Pfam" id="PF02600">
    <property type="entry name" value="DsbB"/>
    <property type="match status" value="1"/>
</dbReference>
<keyword evidence="9 14" id="KW-0560">Oxidoreductase</keyword>
<dbReference type="GO" id="GO:0015035">
    <property type="term" value="F:protein-disulfide reductase activity"/>
    <property type="evidence" value="ECO:0007669"/>
    <property type="project" value="UniProtKB-UniRule"/>
</dbReference>
<keyword evidence="5" id="KW-0997">Cell inner membrane</keyword>
<dbReference type="InterPro" id="IPR003752">
    <property type="entry name" value="DiS_bond_form_DsbB/BdbC"/>
</dbReference>
<keyword evidence="3 14" id="KW-0813">Transport</keyword>
<keyword evidence="4 14" id="KW-1003">Cell membrane</keyword>
<evidence type="ECO:0000256" key="13">
    <source>
        <dbReference type="ARBA" id="ARBA00023284"/>
    </source>
</evidence>
<evidence type="ECO:0000313" key="16">
    <source>
        <dbReference type="EMBL" id="MBF1163579.1"/>
    </source>
</evidence>
<evidence type="ECO:0000256" key="11">
    <source>
        <dbReference type="ARBA" id="ARBA00023157"/>
    </source>
</evidence>
<evidence type="ECO:0000256" key="6">
    <source>
        <dbReference type="ARBA" id="ARBA00022692"/>
    </source>
</evidence>
<dbReference type="Proteomes" id="UP000718593">
    <property type="component" value="Unassembled WGS sequence"/>
</dbReference>
<feature type="transmembrane region" description="Helical" evidence="15">
    <location>
        <begin position="140"/>
        <end position="159"/>
    </location>
</feature>
<feature type="topological domain" description="Cytoplasmic" evidence="14">
    <location>
        <begin position="1"/>
        <end position="11"/>
    </location>
</feature>
<dbReference type="InterPro" id="IPR023380">
    <property type="entry name" value="DsbB-like_sf"/>
</dbReference>
<dbReference type="RefSeq" id="WP_027459120.1">
    <property type="nucleotide sequence ID" value="NZ_JARBJQ010000006.1"/>
</dbReference>
<accession>A0A930BNY7</accession>
<keyword evidence="8 14" id="KW-1133">Transmembrane helix</keyword>
<evidence type="ECO:0000256" key="8">
    <source>
        <dbReference type="ARBA" id="ARBA00022989"/>
    </source>
</evidence>
<keyword evidence="7 14" id="KW-0249">Electron transport</keyword>
<gene>
    <name evidence="14" type="primary">dsbB</name>
    <name evidence="16" type="ORF">HXL68_00915</name>
</gene>
<evidence type="ECO:0000256" key="3">
    <source>
        <dbReference type="ARBA" id="ARBA00022448"/>
    </source>
</evidence>
<feature type="disulfide bond" description="Redox-active" evidence="14">
    <location>
        <begin position="38"/>
        <end position="41"/>
    </location>
</feature>
<evidence type="ECO:0000256" key="14">
    <source>
        <dbReference type="HAMAP-Rule" id="MF_00286"/>
    </source>
</evidence>
<name>A0A930BNY7_9RHOO</name>
<dbReference type="AlphaFoldDB" id="A0A930BNY7"/>
<organism evidence="16 17">
    <name type="scientific">Dechloromonas agitata</name>
    <dbReference type="NCBI Taxonomy" id="73030"/>
    <lineage>
        <taxon>Bacteria</taxon>
        <taxon>Pseudomonadati</taxon>
        <taxon>Pseudomonadota</taxon>
        <taxon>Betaproteobacteria</taxon>
        <taxon>Rhodocyclales</taxon>
        <taxon>Azonexaceae</taxon>
        <taxon>Dechloromonas</taxon>
    </lineage>
</organism>
<dbReference type="EMBL" id="JABZMI010000005">
    <property type="protein sequence ID" value="MBF1163579.1"/>
    <property type="molecule type" value="Genomic_DNA"/>
</dbReference>
<evidence type="ECO:0000256" key="9">
    <source>
        <dbReference type="ARBA" id="ARBA00023002"/>
    </source>
</evidence>
<comment type="similarity">
    <text evidence="2 14">Belongs to the DsbB family.</text>
</comment>
<evidence type="ECO:0000256" key="12">
    <source>
        <dbReference type="ARBA" id="ARBA00023186"/>
    </source>
</evidence>
<dbReference type="HAMAP" id="MF_00286">
    <property type="entry name" value="DsbB"/>
    <property type="match status" value="1"/>
</dbReference>
<dbReference type="GO" id="GO:0006457">
    <property type="term" value="P:protein folding"/>
    <property type="evidence" value="ECO:0007669"/>
    <property type="project" value="InterPro"/>
</dbReference>
<comment type="function">
    <text evidence="14">Required for disulfide bond formation in some periplasmic proteins. Acts by oxidizing the DsbA protein.</text>
</comment>
<dbReference type="GO" id="GO:0009055">
    <property type="term" value="F:electron transfer activity"/>
    <property type="evidence" value="ECO:0007669"/>
    <property type="project" value="UniProtKB-UniRule"/>
</dbReference>
<keyword evidence="6 14" id="KW-0812">Transmembrane</keyword>
<evidence type="ECO:0000256" key="4">
    <source>
        <dbReference type="ARBA" id="ARBA00022475"/>
    </source>
</evidence>
<feature type="transmembrane region" description="Helical" evidence="15">
    <location>
        <begin position="66"/>
        <end position="88"/>
    </location>
</feature>
<dbReference type="Gene3D" id="1.20.1550.10">
    <property type="entry name" value="DsbB-like"/>
    <property type="match status" value="1"/>
</dbReference>
<proteinExistence type="inferred from homology"/>
<keyword evidence="10 14" id="KW-0472">Membrane</keyword>
<comment type="caution">
    <text evidence="14">Lacks conserved residue(s) required for the propagation of feature annotation.</text>
</comment>
<comment type="caution">
    <text evidence="16">The sequence shown here is derived from an EMBL/GenBank/DDBJ whole genome shotgun (WGS) entry which is preliminary data.</text>
</comment>
<feature type="transmembrane region" description="Helical" evidence="15">
    <location>
        <begin position="42"/>
        <end position="61"/>
    </location>
</feature>
<keyword evidence="13 14" id="KW-0676">Redox-active center</keyword>
<dbReference type="PANTHER" id="PTHR36570:SF3">
    <property type="entry name" value="DISULFIDE BOND FORMATION PROTEIN B"/>
    <property type="match status" value="1"/>
</dbReference>
<evidence type="ECO:0000256" key="2">
    <source>
        <dbReference type="ARBA" id="ARBA00008823"/>
    </source>
</evidence>
<feature type="topological domain" description="Periplasmic" evidence="14">
    <location>
        <begin position="29"/>
        <end position="46"/>
    </location>
</feature>
<dbReference type="GO" id="GO:0005886">
    <property type="term" value="C:plasma membrane"/>
    <property type="evidence" value="ECO:0007669"/>
    <property type="project" value="UniProtKB-SubCell"/>
</dbReference>
<evidence type="ECO:0000256" key="10">
    <source>
        <dbReference type="ARBA" id="ARBA00023136"/>
    </source>
</evidence>
<keyword evidence="12 14" id="KW-0143">Chaperone</keyword>
<reference evidence="16" key="1">
    <citation type="submission" date="2020-04" db="EMBL/GenBank/DDBJ databases">
        <title>Deep metagenomics examines the oral microbiome during advanced dental caries in children, revealing novel taxa and co-occurrences with host molecules.</title>
        <authorList>
            <person name="Baker J.L."/>
            <person name="Morton J.T."/>
            <person name="Dinis M."/>
            <person name="Alvarez R."/>
            <person name="Tran N.C."/>
            <person name="Knight R."/>
            <person name="Edlund A."/>
        </authorList>
    </citation>
    <scope>NUCLEOTIDE SEQUENCE</scope>
    <source>
        <strain evidence="16">JCVI_32_bin.24</strain>
    </source>
</reference>
<evidence type="ECO:0000313" key="17">
    <source>
        <dbReference type="Proteomes" id="UP000718593"/>
    </source>
</evidence>
<evidence type="ECO:0000256" key="15">
    <source>
        <dbReference type="SAM" id="Phobius"/>
    </source>
</evidence>
<keyword evidence="11 14" id="KW-1015">Disulfide bond</keyword>
<evidence type="ECO:0000256" key="7">
    <source>
        <dbReference type="ARBA" id="ARBA00022982"/>
    </source>
</evidence>
<evidence type="ECO:0000256" key="1">
    <source>
        <dbReference type="ARBA" id="ARBA00004429"/>
    </source>
</evidence>
<dbReference type="SUPFAM" id="SSF158442">
    <property type="entry name" value="DsbB-like"/>
    <property type="match status" value="1"/>
</dbReference>
<dbReference type="InterPro" id="IPR022920">
    <property type="entry name" value="Disulphide_bond_form_DsbB"/>
</dbReference>
<feature type="topological domain" description="Cytoplasmic" evidence="14">
    <location>
        <begin position="162"/>
        <end position="165"/>
    </location>
</feature>
<dbReference type="InterPro" id="IPR050183">
    <property type="entry name" value="DsbB"/>
</dbReference>